<organism evidence="11 12">
    <name type="scientific">Smittium simulii</name>
    <dbReference type="NCBI Taxonomy" id="133385"/>
    <lineage>
        <taxon>Eukaryota</taxon>
        <taxon>Fungi</taxon>
        <taxon>Fungi incertae sedis</taxon>
        <taxon>Zoopagomycota</taxon>
        <taxon>Kickxellomycotina</taxon>
        <taxon>Harpellomycetes</taxon>
        <taxon>Harpellales</taxon>
        <taxon>Legeriomycetaceae</taxon>
        <taxon>Smittium</taxon>
    </lineage>
</organism>
<dbReference type="EC" id="2.3.1.-" evidence="10"/>
<feature type="transmembrane region" description="Helical" evidence="10">
    <location>
        <begin position="185"/>
        <end position="203"/>
    </location>
</feature>
<comment type="catalytic activity">
    <reaction evidence="10">
        <text>an acyl-CoA + malonyl-CoA + H(+) = a 3-oxoacyl-CoA + CO2 + CoA</text>
        <dbReference type="Rhea" id="RHEA:50252"/>
        <dbReference type="ChEBI" id="CHEBI:15378"/>
        <dbReference type="ChEBI" id="CHEBI:16526"/>
        <dbReference type="ChEBI" id="CHEBI:57287"/>
        <dbReference type="ChEBI" id="CHEBI:57384"/>
        <dbReference type="ChEBI" id="CHEBI:58342"/>
        <dbReference type="ChEBI" id="CHEBI:90726"/>
    </reaction>
    <physiologicalReaction direction="left-to-right" evidence="10">
        <dbReference type="Rhea" id="RHEA:50253"/>
    </physiologicalReaction>
</comment>
<dbReference type="PANTHER" id="PTHR11157">
    <property type="entry name" value="FATTY ACID ACYL TRANSFERASE-RELATED"/>
    <property type="match status" value="1"/>
</dbReference>
<comment type="subcellular location">
    <subcellularLocation>
        <location evidence="1">Membrane</location>
        <topology evidence="1">Multi-pass membrane protein</topology>
    </subcellularLocation>
</comment>
<keyword evidence="6 10" id="KW-1133">Transmembrane helix</keyword>
<dbReference type="GO" id="GO:0030148">
    <property type="term" value="P:sphingolipid biosynthetic process"/>
    <property type="evidence" value="ECO:0007669"/>
    <property type="project" value="TreeGrafter"/>
</dbReference>
<feature type="transmembrane region" description="Helical" evidence="10">
    <location>
        <begin position="77"/>
        <end position="98"/>
    </location>
</feature>
<keyword evidence="12" id="KW-1185">Reference proteome</keyword>
<dbReference type="EMBL" id="MBFR01000869">
    <property type="protein sequence ID" value="PVU85378.1"/>
    <property type="molecule type" value="Genomic_DNA"/>
</dbReference>
<dbReference type="PANTHER" id="PTHR11157:SF169">
    <property type="entry name" value="ELONGATION OF FATTY ACIDS PROTEIN"/>
    <property type="match status" value="1"/>
</dbReference>
<dbReference type="Proteomes" id="UP000245383">
    <property type="component" value="Unassembled WGS sequence"/>
</dbReference>
<evidence type="ECO:0000256" key="7">
    <source>
        <dbReference type="ARBA" id="ARBA00023098"/>
    </source>
</evidence>
<dbReference type="GO" id="GO:0034625">
    <property type="term" value="P:fatty acid elongation, monounsaturated fatty acid"/>
    <property type="evidence" value="ECO:0007669"/>
    <property type="project" value="TreeGrafter"/>
</dbReference>
<evidence type="ECO:0000256" key="4">
    <source>
        <dbReference type="ARBA" id="ARBA00022692"/>
    </source>
</evidence>
<dbReference type="STRING" id="133385.A0A2T9XZ66"/>
<comment type="similarity">
    <text evidence="10">Belongs to the ELO family.</text>
</comment>
<dbReference type="GO" id="GO:0034626">
    <property type="term" value="P:fatty acid elongation, polyunsaturated fatty acid"/>
    <property type="evidence" value="ECO:0007669"/>
    <property type="project" value="TreeGrafter"/>
</dbReference>
<evidence type="ECO:0000256" key="8">
    <source>
        <dbReference type="ARBA" id="ARBA00023136"/>
    </source>
</evidence>
<accession>A0A2T9XZ66</accession>
<evidence type="ECO:0000313" key="12">
    <source>
        <dbReference type="Proteomes" id="UP000245383"/>
    </source>
</evidence>
<dbReference type="GO" id="GO:0005789">
    <property type="term" value="C:endoplasmic reticulum membrane"/>
    <property type="evidence" value="ECO:0007669"/>
    <property type="project" value="TreeGrafter"/>
</dbReference>
<evidence type="ECO:0000256" key="1">
    <source>
        <dbReference type="ARBA" id="ARBA00004141"/>
    </source>
</evidence>
<protein>
    <recommendedName>
        <fullName evidence="10">Elongation of fatty acids protein</fullName>
        <ecNumber evidence="10">2.3.1.-</ecNumber>
    </recommendedName>
</protein>
<keyword evidence="2 10" id="KW-0444">Lipid biosynthesis</keyword>
<keyword evidence="4 10" id="KW-0812">Transmembrane</keyword>
<keyword evidence="5 10" id="KW-0276">Fatty acid metabolism</keyword>
<proteinExistence type="inferred from homology"/>
<evidence type="ECO:0000313" key="11">
    <source>
        <dbReference type="EMBL" id="PVU85378.1"/>
    </source>
</evidence>
<dbReference type="InterPro" id="IPR002076">
    <property type="entry name" value="ELO_fam"/>
</dbReference>
<name>A0A2T9XZ66_9FUNG</name>
<feature type="transmembrane region" description="Helical" evidence="10">
    <location>
        <begin position="33"/>
        <end position="49"/>
    </location>
</feature>
<keyword evidence="7 10" id="KW-0443">Lipid metabolism</keyword>
<gene>
    <name evidence="11" type="ORF">BB561_006950</name>
</gene>
<dbReference type="Pfam" id="PF01151">
    <property type="entry name" value="ELO"/>
    <property type="match status" value="1"/>
</dbReference>
<reference evidence="11 12" key="1">
    <citation type="journal article" date="2018" name="MBio">
        <title>Comparative Genomics Reveals the Core Gene Toolbox for the Fungus-Insect Symbiosis.</title>
        <authorList>
            <person name="Wang Y."/>
            <person name="Stata M."/>
            <person name="Wang W."/>
            <person name="Stajich J.E."/>
            <person name="White M.M."/>
            <person name="Moncalvo J.M."/>
        </authorList>
    </citation>
    <scope>NUCLEOTIDE SEQUENCE [LARGE SCALE GENOMIC DNA]</scope>
    <source>
        <strain evidence="11 12">SWE-8-4</strain>
    </source>
</reference>
<dbReference type="GO" id="GO:0009922">
    <property type="term" value="F:fatty acid elongase activity"/>
    <property type="evidence" value="ECO:0007669"/>
    <property type="project" value="InterPro"/>
</dbReference>
<keyword evidence="3 10" id="KW-0808">Transferase</keyword>
<dbReference type="OrthoDB" id="10259681at2759"/>
<evidence type="ECO:0000256" key="3">
    <source>
        <dbReference type="ARBA" id="ARBA00022679"/>
    </source>
</evidence>
<feature type="transmembrane region" description="Helical" evidence="10">
    <location>
        <begin position="215"/>
        <end position="233"/>
    </location>
</feature>
<dbReference type="GO" id="GO:0019367">
    <property type="term" value="P:fatty acid elongation, saturated fatty acid"/>
    <property type="evidence" value="ECO:0007669"/>
    <property type="project" value="TreeGrafter"/>
</dbReference>
<keyword evidence="8 10" id="KW-0472">Membrane</keyword>
<comment type="caution">
    <text evidence="11">The sequence shown here is derived from an EMBL/GenBank/DDBJ whole genome shotgun (WGS) entry which is preliminary data.</text>
</comment>
<evidence type="ECO:0000256" key="5">
    <source>
        <dbReference type="ARBA" id="ARBA00022832"/>
    </source>
</evidence>
<dbReference type="GO" id="GO:0042761">
    <property type="term" value="P:very long-chain fatty acid biosynthetic process"/>
    <property type="evidence" value="ECO:0007669"/>
    <property type="project" value="TreeGrafter"/>
</dbReference>
<dbReference type="AlphaFoldDB" id="A0A2T9XZ66"/>
<comment type="caution">
    <text evidence="10">Lacks conserved residue(s) required for the propagation of feature annotation.</text>
</comment>
<evidence type="ECO:0000256" key="2">
    <source>
        <dbReference type="ARBA" id="ARBA00022516"/>
    </source>
</evidence>
<evidence type="ECO:0000256" key="9">
    <source>
        <dbReference type="ARBA" id="ARBA00023160"/>
    </source>
</evidence>
<keyword evidence="9 10" id="KW-0275">Fatty acid biosynthesis</keyword>
<evidence type="ECO:0000256" key="10">
    <source>
        <dbReference type="RuleBase" id="RU361115"/>
    </source>
</evidence>
<sequence length="256" mass="29232">MSQTYTWPPASINVTIDELPLGFLAKYVMRTDYMLIFVALYVGLVHYLQPPPSKAGTSRIEAKRNGLKVDVKPNSKLFTLFILAHNIFLALYSMYSFYNSFSIYLNTLRSEGLSAAYCDSNYTTWNSGMFQLAYIFYLSKYYEVVDTAIILLKGRRSSTLQTYHHAGAIMCMFLGVYYVPSAIFYFVVVNSFIHSIMYSYYALSSLGFHPPGKKYLTSLQITQFLLGFIYAPYTIFKPNCSNSAKVLLKNLSNLFI</sequence>
<evidence type="ECO:0000256" key="6">
    <source>
        <dbReference type="ARBA" id="ARBA00022989"/>
    </source>
</evidence>